<evidence type="ECO:0000313" key="4">
    <source>
        <dbReference type="Proteomes" id="UP000887116"/>
    </source>
</evidence>
<keyword evidence="2" id="KW-0472">Membrane</keyword>
<evidence type="ECO:0000313" key="3">
    <source>
        <dbReference type="EMBL" id="GFQ83204.1"/>
    </source>
</evidence>
<keyword evidence="2" id="KW-0812">Transmembrane</keyword>
<keyword evidence="4" id="KW-1185">Reference proteome</keyword>
<comment type="caution">
    <text evidence="3">The sequence shown here is derived from an EMBL/GenBank/DDBJ whole genome shotgun (WGS) entry which is preliminary data.</text>
</comment>
<sequence length="133" mass="14955">YVLPVYKISYLYFPLIGAFIVVAVGYLASFLLSYFIDVPDVQPEQVSPFVRKLYFKSTNTSEGTKPFYPESWERGSHLIVPVSPSNDARKPDPDIDGLPKNNAMPSPVERTVPWSRALRADVASQLRSTRSDT</sequence>
<evidence type="ECO:0000256" key="1">
    <source>
        <dbReference type="SAM" id="MobiDB-lite"/>
    </source>
</evidence>
<keyword evidence="2" id="KW-1133">Transmembrane helix</keyword>
<feature type="non-terminal residue" evidence="3">
    <location>
        <position position="133"/>
    </location>
</feature>
<proteinExistence type="predicted"/>
<evidence type="ECO:0000256" key="2">
    <source>
        <dbReference type="SAM" id="Phobius"/>
    </source>
</evidence>
<name>A0A8X6FMZ1_TRICU</name>
<protein>
    <submittedName>
        <fullName evidence="3">Uncharacterized protein</fullName>
    </submittedName>
</protein>
<reference evidence="3" key="1">
    <citation type="submission" date="2020-07" db="EMBL/GenBank/DDBJ databases">
        <title>Multicomponent nature underlies the extraordinary mechanical properties of spider dragline silk.</title>
        <authorList>
            <person name="Kono N."/>
            <person name="Nakamura H."/>
            <person name="Mori M."/>
            <person name="Yoshida Y."/>
            <person name="Ohtoshi R."/>
            <person name="Malay A.D."/>
            <person name="Moran D.A.P."/>
            <person name="Tomita M."/>
            <person name="Numata K."/>
            <person name="Arakawa K."/>
        </authorList>
    </citation>
    <scope>NUCLEOTIDE SEQUENCE</scope>
</reference>
<organism evidence="3 4">
    <name type="scientific">Trichonephila clavata</name>
    <name type="common">Joro spider</name>
    <name type="synonym">Nephila clavata</name>
    <dbReference type="NCBI Taxonomy" id="2740835"/>
    <lineage>
        <taxon>Eukaryota</taxon>
        <taxon>Metazoa</taxon>
        <taxon>Ecdysozoa</taxon>
        <taxon>Arthropoda</taxon>
        <taxon>Chelicerata</taxon>
        <taxon>Arachnida</taxon>
        <taxon>Araneae</taxon>
        <taxon>Araneomorphae</taxon>
        <taxon>Entelegynae</taxon>
        <taxon>Araneoidea</taxon>
        <taxon>Nephilidae</taxon>
        <taxon>Trichonephila</taxon>
    </lineage>
</organism>
<feature type="region of interest" description="Disordered" evidence="1">
    <location>
        <begin position="81"/>
        <end position="112"/>
    </location>
</feature>
<accession>A0A8X6FMZ1</accession>
<dbReference type="EMBL" id="BMAO01032569">
    <property type="protein sequence ID" value="GFQ83204.1"/>
    <property type="molecule type" value="Genomic_DNA"/>
</dbReference>
<dbReference type="AlphaFoldDB" id="A0A8X6FMZ1"/>
<gene>
    <name evidence="3" type="ORF">TNCT_158111</name>
</gene>
<feature type="transmembrane region" description="Helical" evidence="2">
    <location>
        <begin position="12"/>
        <end position="36"/>
    </location>
</feature>
<dbReference type="OrthoDB" id="6748000at2759"/>
<dbReference type="Proteomes" id="UP000887116">
    <property type="component" value="Unassembled WGS sequence"/>
</dbReference>